<sequence length="91" mass="10497">MRDIHLEDSLKLSLLRLSKSEEVKFAMKFEQIIGMLNKISEFEIKDGIQKKTCTISDLRNDEILPSLTIETIKEFSNVFVDGYFASPKVLE</sequence>
<dbReference type="HOGENOM" id="CLU_2421111_0_0_12"/>
<dbReference type="SUPFAM" id="SSF141000">
    <property type="entry name" value="Glu-tRNAGln amidotransferase C subunit"/>
    <property type="match status" value="1"/>
</dbReference>
<dbReference type="RefSeq" id="WP_025407991.1">
    <property type="nucleotide sequence ID" value="NZ_CP005745.1"/>
</dbReference>
<dbReference type="GO" id="GO:0016874">
    <property type="term" value="F:ligase activity"/>
    <property type="evidence" value="ECO:0007669"/>
    <property type="project" value="UniProtKB-KW"/>
</dbReference>
<dbReference type="Proteomes" id="UP000019330">
    <property type="component" value="Chromosome"/>
</dbReference>
<evidence type="ECO:0000256" key="1">
    <source>
        <dbReference type="ARBA" id="ARBA00014426"/>
    </source>
</evidence>
<reference evidence="2" key="1">
    <citation type="submission" date="2013-04" db="EMBL/GenBank/DDBJ databases">
        <title>Comparative Genomics of Relapsing Fever Spirochetes.</title>
        <authorList>
            <person name="Schwan T.G."/>
            <person name="Raffel S.J."/>
            <person name="Porcella S.F."/>
            <person name="Martens C.A."/>
            <person name="Bruno D.P."/>
            <person name="Ricklefs S.M."/>
            <person name="Barbian K.B."/>
        </authorList>
    </citation>
    <scope>NUCLEOTIDE SEQUENCE [LARGE SCALE GENOMIC DNA]</scope>
    <source>
        <strain evidence="2">Co53</strain>
    </source>
</reference>
<dbReference type="eggNOG" id="COG0721">
    <property type="taxonomic scope" value="Bacteria"/>
</dbReference>
<keyword evidence="3" id="KW-1185">Reference proteome</keyword>
<gene>
    <name evidence="2" type="ORF">BCO_0080800</name>
</gene>
<dbReference type="STRING" id="1313292.BCO_0080800"/>
<evidence type="ECO:0000313" key="3">
    <source>
        <dbReference type="Proteomes" id="UP000019330"/>
    </source>
</evidence>
<evidence type="ECO:0000313" key="2">
    <source>
        <dbReference type="EMBL" id="AHH10512.1"/>
    </source>
</evidence>
<dbReference type="PATRIC" id="fig|1313292.3.peg.362"/>
<proteinExistence type="predicted"/>
<dbReference type="EMBL" id="CP005745">
    <property type="protein sequence ID" value="AHH10512.1"/>
    <property type="molecule type" value="Genomic_DNA"/>
</dbReference>
<dbReference type="GO" id="GO:0006450">
    <property type="term" value="P:regulation of translational fidelity"/>
    <property type="evidence" value="ECO:0007669"/>
    <property type="project" value="InterPro"/>
</dbReference>
<dbReference type="InterPro" id="IPR036113">
    <property type="entry name" value="Asp/Glu-ADT_sf_sub_c"/>
</dbReference>
<dbReference type="InterPro" id="IPR003837">
    <property type="entry name" value="GatC"/>
</dbReference>
<dbReference type="GO" id="GO:0016740">
    <property type="term" value="F:transferase activity"/>
    <property type="evidence" value="ECO:0007669"/>
    <property type="project" value="UniProtKB-KW"/>
</dbReference>
<dbReference type="NCBIfam" id="TIGR00135">
    <property type="entry name" value="gatC"/>
    <property type="match status" value="1"/>
</dbReference>
<dbReference type="AlphaFoldDB" id="W5SUI5"/>
<dbReference type="OrthoDB" id="350658at2"/>
<name>W5SUI5_9SPIR</name>
<protein>
    <recommendedName>
        <fullName evidence="1">Glutamyl-tRNA(Gln) amidotransferase subunit C</fullName>
    </recommendedName>
</protein>
<accession>W5SUI5</accession>
<keyword evidence="2" id="KW-0436">Ligase</keyword>
<organism evidence="2 3">
    <name type="scientific">Borrelia coriaceae ATCC 43381</name>
    <dbReference type="NCBI Taxonomy" id="1408429"/>
    <lineage>
        <taxon>Bacteria</taxon>
        <taxon>Pseudomonadati</taxon>
        <taxon>Spirochaetota</taxon>
        <taxon>Spirochaetia</taxon>
        <taxon>Spirochaetales</taxon>
        <taxon>Borreliaceae</taxon>
        <taxon>Borrelia</taxon>
    </lineage>
</organism>